<accession>W0DYI5</accession>
<dbReference type="InParanoid" id="W0DYI5"/>
<keyword evidence="4" id="KW-1185">Reference proteome</keyword>
<dbReference type="eggNOG" id="COG3216">
    <property type="taxonomic scope" value="Bacteria"/>
</dbReference>
<dbReference type="HOGENOM" id="CLU_128655_0_0_6"/>
<keyword evidence="1" id="KW-0472">Membrane</keyword>
<name>W0DYI5_9GAMM</name>
<reference evidence="3 4" key="1">
    <citation type="submission" date="2013-12" db="EMBL/GenBank/DDBJ databases">
        <authorList>
            <consortium name="DOE Joint Genome Institute"/>
            <person name="Kappler U."/>
            <person name="Huntemann M."/>
            <person name="Han J."/>
            <person name="Chen A."/>
            <person name="Kyrpides N."/>
            <person name="Mavromatis K."/>
            <person name="Markowitz V."/>
            <person name="Palaniappan K."/>
            <person name="Ivanova N."/>
            <person name="Schaumberg A."/>
            <person name="Pati A."/>
            <person name="Liolios K."/>
            <person name="Nordberg H.P."/>
            <person name="Cantor M.N."/>
            <person name="Hua S.X."/>
            <person name="Woyke T."/>
        </authorList>
    </citation>
    <scope>NUCLEOTIDE SEQUENCE [LARGE SCALE GENOMIC DNA]</scope>
    <source>
        <strain evidence="4">AL2</strain>
    </source>
</reference>
<dbReference type="InterPro" id="IPR018639">
    <property type="entry name" value="DUF2062"/>
</dbReference>
<dbReference type="Pfam" id="PF09835">
    <property type="entry name" value="DUF2062"/>
    <property type="match status" value="1"/>
</dbReference>
<proteinExistence type="predicted"/>
<evidence type="ECO:0000313" key="3">
    <source>
        <dbReference type="EMBL" id="AHF01916.1"/>
    </source>
</evidence>
<organism evidence="3 4">
    <name type="scientific">Thiomicrospira aerophila AL3</name>
    <dbReference type="NCBI Taxonomy" id="717772"/>
    <lineage>
        <taxon>Bacteria</taxon>
        <taxon>Pseudomonadati</taxon>
        <taxon>Pseudomonadota</taxon>
        <taxon>Gammaproteobacteria</taxon>
        <taxon>Thiotrichales</taxon>
        <taxon>Piscirickettsiaceae</taxon>
        <taxon>Thiomicrospira</taxon>
    </lineage>
</organism>
<keyword evidence="1" id="KW-1133">Transmembrane helix</keyword>
<evidence type="ECO:0000259" key="2">
    <source>
        <dbReference type="Pfam" id="PF09835"/>
    </source>
</evidence>
<feature type="transmembrane region" description="Helical" evidence="1">
    <location>
        <begin position="20"/>
        <end position="37"/>
    </location>
</feature>
<evidence type="ECO:0000256" key="1">
    <source>
        <dbReference type="SAM" id="Phobius"/>
    </source>
</evidence>
<dbReference type="EMBL" id="CP007030">
    <property type="protein sequence ID" value="AHF01916.1"/>
    <property type="molecule type" value="Genomic_DNA"/>
</dbReference>
<dbReference type="InterPro" id="IPR019935">
    <property type="entry name" value="CHP03546"/>
</dbReference>
<keyword evidence="1" id="KW-0812">Transmembrane</keyword>
<dbReference type="OrthoDB" id="370141at2"/>
<evidence type="ECO:0000313" key="4">
    <source>
        <dbReference type="Proteomes" id="UP000005380"/>
    </source>
</evidence>
<dbReference type="STRING" id="717772.THIAE_09245"/>
<feature type="transmembrane region" description="Helical" evidence="1">
    <location>
        <begin position="110"/>
        <end position="136"/>
    </location>
</feature>
<dbReference type="Proteomes" id="UP000005380">
    <property type="component" value="Chromosome"/>
</dbReference>
<protein>
    <recommendedName>
        <fullName evidence="2">DUF2062 domain-containing protein</fullName>
    </recommendedName>
</protein>
<feature type="transmembrane region" description="Helical" evidence="1">
    <location>
        <begin position="44"/>
        <end position="71"/>
    </location>
</feature>
<feature type="domain" description="DUF2062" evidence="2">
    <location>
        <begin position="11"/>
        <end position="139"/>
    </location>
</feature>
<dbReference type="NCBIfam" id="TIGR03546">
    <property type="entry name" value="TIGR03546 family protein"/>
    <property type="match status" value="1"/>
</dbReference>
<dbReference type="KEGG" id="tao:THIAE_09245"/>
<sequence length="167" mass="19056">MNSFIQFMKAINANQHPSQIALGLTLGMLLGLTPFWFPHTLLTLLLILVLRVNVSAVLVAWAVFTVIAYLFDPLFNSFGAWLLQLPGLVPMWTEMYNTAFWRFMSFNNTIVLGSIAVAYTLAVPFFGLSLVLIRIYRKRFLAWAQRFKIVRIIMMSDKASSLAGWFK</sequence>
<dbReference type="RefSeq" id="WP_006460836.1">
    <property type="nucleotide sequence ID" value="NZ_CP007030.1"/>
</dbReference>
<dbReference type="AlphaFoldDB" id="W0DYI5"/>
<gene>
    <name evidence="3" type="ORF">THIAE_09245</name>
</gene>